<name>A0AAD0E2J0_9MYCO</name>
<evidence type="ECO:0000313" key="2">
    <source>
        <dbReference type="Proteomes" id="UP000216246"/>
    </source>
</evidence>
<gene>
    <name evidence="1" type="ORF">CKJ54_22830</name>
</gene>
<dbReference type="RefSeq" id="WP_095577927.1">
    <property type="nucleotide sequence ID" value="NZ_CP023147.1"/>
</dbReference>
<dbReference type="Gene3D" id="3.30.559.10">
    <property type="entry name" value="Chloramphenicol acetyltransferase-like domain"/>
    <property type="match status" value="1"/>
</dbReference>
<dbReference type="Proteomes" id="UP000216246">
    <property type="component" value="Chromosome"/>
</dbReference>
<protein>
    <recommendedName>
        <fullName evidence="3">Diacylglycerol O-acyltransferase</fullName>
    </recommendedName>
</protein>
<dbReference type="InterPro" id="IPR023213">
    <property type="entry name" value="CAT-like_dom_sf"/>
</dbReference>
<accession>A0AAD0E2J0</accession>
<evidence type="ECO:0000313" key="1">
    <source>
        <dbReference type="EMBL" id="ASW92391.1"/>
    </source>
</evidence>
<dbReference type="EMBL" id="CP023147">
    <property type="protein sequence ID" value="ASW92391.1"/>
    <property type="molecule type" value="Genomic_DNA"/>
</dbReference>
<dbReference type="KEGG" id="mmal:CKJ54_22830"/>
<reference evidence="1 2" key="1">
    <citation type="submission" date="2017-08" db="EMBL/GenBank/DDBJ databases">
        <title>Phylogentic analysis of Mycobacterium avium complex whole genomes.</title>
        <authorList>
            <person name="Caverly L.J."/>
            <person name="Spilker T."/>
            <person name="LiPuma J."/>
        </authorList>
    </citation>
    <scope>NUCLEOTIDE SEQUENCE [LARGE SCALE GENOMIC DNA]</scope>
    <source>
        <strain evidence="1 2">FLAC0026</strain>
    </source>
</reference>
<sequence>MNNVLDLADQTLFLGERATGATSLLQCVWVYDRAVDIDGLREFHRHLGRGRLSRRVERSALPFGRHRWVASGGCSSLEIVAAPRAREDIDAWLDEQGEKRPDAERGPGWHLAMLPLNDGGAVVSLVTTHCLTDGVGLCEALADAAHGRGGETRWPAGGARRRWRALREDARQTAHDARDVGPAIGAAARMLRRGRDGTTAVTAPHGKRPARPAAPEARITLPMEMLFVSADDWDARANALGGTSNALLAGLAAHLAQRVGRVAPDGSVNVGMPVNERVPGDTRANAVTNVDVTLDPAAITTDLHEIRAAIKHALVRHHEEPDERWALLPLVPLIPKPVFRRLLSVVTGGAATVVSSNLGALDPAANRPDGTDADYFAMKSVYPGVTAATMHRTNGALALLSGRVHARVFVSVLAYELGRTNSNEGLREALSQTLSDFSLTATTGWRTVCSV</sequence>
<proteinExistence type="predicted"/>
<evidence type="ECO:0008006" key="3">
    <source>
        <dbReference type="Google" id="ProtNLM"/>
    </source>
</evidence>
<dbReference type="AlphaFoldDB" id="A0AAD0E2J0"/>
<organism evidence="1 2">
    <name type="scientific">Mycobacterium marseillense</name>
    <dbReference type="NCBI Taxonomy" id="701042"/>
    <lineage>
        <taxon>Bacteria</taxon>
        <taxon>Bacillati</taxon>
        <taxon>Actinomycetota</taxon>
        <taxon>Actinomycetes</taxon>
        <taxon>Mycobacteriales</taxon>
        <taxon>Mycobacteriaceae</taxon>
        <taxon>Mycobacterium</taxon>
        <taxon>Mycobacterium avium complex (MAC)</taxon>
    </lineage>
</organism>